<comment type="subcellular location">
    <subcellularLocation>
        <location evidence="1 3">Nucleus</location>
    </subcellularLocation>
</comment>
<dbReference type="Gene3D" id="1.20.930.10">
    <property type="entry name" value="Conserved domain common to transcription factors TFIIS, elongin A, CRSP70"/>
    <property type="match status" value="1"/>
</dbReference>
<feature type="compositionally biased region" description="Low complexity" evidence="4">
    <location>
        <begin position="641"/>
        <end position="652"/>
    </location>
</feature>
<dbReference type="CDD" id="cd00183">
    <property type="entry name" value="TFIIS_I"/>
    <property type="match status" value="1"/>
</dbReference>
<evidence type="ECO:0000313" key="7">
    <source>
        <dbReference type="Proteomes" id="UP001353858"/>
    </source>
</evidence>
<accession>A0AAN7PEC3</accession>
<keyword evidence="2 3" id="KW-0539">Nucleus</keyword>
<evidence type="ECO:0000313" key="6">
    <source>
        <dbReference type="EMBL" id="KAK4881036.1"/>
    </source>
</evidence>
<feature type="compositionally biased region" description="Basic and acidic residues" evidence="4">
    <location>
        <begin position="187"/>
        <end position="208"/>
    </location>
</feature>
<dbReference type="InterPro" id="IPR017923">
    <property type="entry name" value="TFIIS_N"/>
</dbReference>
<reference evidence="7" key="1">
    <citation type="submission" date="2023-01" db="EMBL/GenBank/DDBJ databases">
        <title>Key to firefly adult light organ development and bioluminescence: homeobox transcription factors regulate luciferase expression and transportation to peroxisome.</title>
        <authorList>
            <person name="Fu X."/>
        </authorList>
    </citation>
    <scope>NUCLEOTIDE SEQUENCE [LARGE SCALE GENOMIC DNA]</scope>
</reference>
<protein>
    <recommendedName>
        <fullName evidence="5">TFIIS N-terminal domain-containing protein</fullName>
    </recommendedName>
</protein>
<dbReference type="AlphaFoldDB" id="A0AAN7PEC3"/>
<evidence type="ECO:0000259" key="5">
    <source>
        <dbReference type="PROSITE" id="PS51319"/>
    </source>
</evidence>
<evidence type="ECO:0000256" key="2">
    <source>
        <dbReference type="ARBA" id="ARBA00023242"/>
    </source>
</evidence>
<evidence type="ECO:0000256" key="1">
    <source>
        <dbReference type="ARBA" id="ARBA00004123"/>
    </source>
</evidence>
<dbReference type="Pfam" id="PF06881">
    <property type="entry name" value="Elongin_A"/>
    <property type="match status" value="1"/>
</dbReference>
<evidence type="ECO:0000256" key="4">
    <source>
        <dbReference type="SAM" id="MobiDB-lite"/>
    </source>
</evidence>
<dbReference type="InterPro" id="IPR051870">
    <property type="entry name" value="Elongin-A_domain"/>
</dbReference>
<dbReference type="SMART" id="SM00509">
    <property type="entry name" value="TFS2N"/>
    <property type="match status" value="1"/>
</dbReference>
<organism evidence="6 7">
    <name type="scientific">Aquatica leii</name>
    <dbReference type="NCBI Taxonomy" id="1421715"/>
    <lineage>
        <taxon>Eukaryota</taxon>
        <taxon>Metazoa</taxon>
        <taxon>Ecdysozoa</taxon>
        <taxon>Arthropoda</taxon>
        <taxon>Hexapoda</taxon>
        <taxon>Insecta</taxon>
        <taxon>Pterygota</taxon>
        <taxon>Neoptera</taxon>
        <taxon>Endopterygota</taxon>
        <taxon>Coleoptera</taxon>
        <taxon>Polyphaga</taxon>
        <taxon>Elateriformia</taxon>
        <taxon>Elateroidea</taxon>
        <taxon>Lampyridae</taxon>
        <taxon>Luciolinae</taxon>
        <taxon>Aquatica</taxon>
    </lineage>
</organism>
<dbReference type="SUPFAM" id="SSF47676">
    <property type="entry name" value="Conserved domain common to transcription factors TFIIS, elongin A, CRSP70"/>
    <property type="match status" value="1"/>
</dbReference>
<feature type="compositionally biased region" description="Basic and acidic residues" evidence="4">
    <location>
        <begin position="87"/>
        <end position="97"/>
    </location>
</feature>
<dbReference type="InterPro" id="IPR010684">
    <property type="entry name" value="RNA_pol_II_trans_fac_SIII_A"/>
</dbReference>
<gene>
    <name evidence="6" type="ORF">RN001_004355</name>
</gene>
<dbReference type="PANTHER" id="PTHR15141:SF76">
    <property type="entry name" value="TRANSCRIPTION ELONGATION FACTOR B POLYPEPTIDE 3"/>
    <property type="match status" value="1"/>
</dbReference>
<feature type="region of interest" description="Disordered" evidence="4">
    <location>
        <begin position="372"/>
        <end position="392"/>
    </location>
</feature>
<keyword evidence="7" id="KW-1185">Reference proteome</keyword>
<feature type="region of interest" description="Disordered" evidence="4">
    <location>
        <begin position="629"/>
        <end position="652"/>
    </location>
</feature>
<name>A0AAN7PEC3_9COLE</name>
<dbReference type="InterPro" id="IPR003617">
    <property type="entry name" value="TFIIS/CRSP70_N_sub"/>
</dbReference>
<dbReference type="Gene3D" id="6.10.250.3180">
    <property type="match status" value="1"/>
</dbReference>
<dbReference type="PROSITE" id="PS51319">
    <property type="entry name" value="TFIIS_N"/>
    <property type="match status" value="1"/>
</dbReference>
<dbReference type="EMBL" id="JARPUR010000002">
    <property type="protein sequence ID" value="KAK4881036.1"/>
    <property type="molecule type" value="Genomic_DNA"/>
</dbReference>
<dbReference type="GO" id="GO:0006368">
    <property type="term" value="P:transcription elongation by RNA polymerase II"/>
    <property type="evidence" value="ECO:0007669"/>
    <property type="project" value="InterPro"/>
</dbReference>
<feature type="region of interest" description="Disordered" evidence="4">
    <location>
        <begin position="80"/>
        <end position="344"/>
    </location>
</feature>
<feature type="compositionally biased region" description="Basic and acidic residues" evidence="4">
    <location>
        <begin position="217"/>
        <end position="238"/>
    </location>
</feature>
<dbReference type="Pfam" id="PF08711">
    <property type="entry name" value="Med26"/>
    <property type="match status" value="1"/>
</dbReference>
<dbReference type="GO" id="GO:0070449">
    <property type="term" value="C:elongin complex"/>
    <property type="evidence" value="ECO:0007669"/>
    <property type="project" value="InterPro"/>
</dbReference>
<dbReference type="PANTHER" id="PTHR15141">
    <property type="entry name" value="TRANSCRIPTION ELONGATION FACTOR B POLYPEPTIDE 3"/>
    <property type="match status" value="1"/>
</dbReference>
<evidence type="ECO:0000256" key="3">
    <source>
        <dbReference type="PROSITE-ProRule" id="PRU00649"/>
    </source>
</evidence>
<proteinExistence type="predicted"/>
<feature type="domain" description="TFIIS N-terminal" evidence="5">
    <location>
        <begin position="8"/>
        <end position="83"/>
    </location>
</feature>
<feature type="compositionally biased region" description="Basic residues" evidence="4">
    <location>
        <begin position="164"/>
        <end position="174"/>
    </location>
</feature>
<feature type="compositionally biased region" description="Basic and acidic residues" evidence="4">
    <location>
        <begin position="111"/>
        <end position="163"/>
    </location>
</feature>
<dbReference type="Proteomes" id="UP001353858">
    <property type="component" value="Unassembled WGS sequence"/>
</dbReference>
<sequence length="677" mass="76889">MDDKELIKAVLHYQQCLDKYTRRNDEARVLYCLSKLYKMPVNIGHLQETGVGRTVNALRKHNGEVAEAAKTLVNKWKEMVAADGEENDSKDTSKPESIKNNNSKDKHKSHRESSSSSHRDSDKKKSRSDSSSEEDTKYSPKKVKDETKRRHHDTNDNKKNRDKHEKHKSSKRKHDSSDESDEEESDSETHEYKHNAHSKSSSEEEVKVEKKHKQSKRDRNEENYEYSKSKRKKYSESEKSEDEPELIEKKHSHKSSRHHHEKKEKSKHEHKKDKKERSSDSKPRKHEEKSKDKHSSSSSSKSSSKSDKKSKRSSSKSSDQSKQVKKSSGEKTGRTMGENGIGSGSGASFAEALGMLIPGSSKTTKKKVAVIHPLTVDKPSPESRESSPEFTPAKMQVPELLTTKKLGVLDIKVDNLLPEITPNYKPLGFPIDNGMLKNKLSSEDETLSAIMYNKISRTKVYSGNKVTWGKVPSLFEICTRVLQDNIDALEYTGGVPYLILKPVIERANPDQLFMLEHHNPYLIEETDELWQLHCNKEFRTKRREEMETWRDMYMRCLDEREAKLRALTANIKQSQDKSLPVRQTKLAYVDSFVKPPRNVARKQAKHGTGGVEKKPVVTPSSRLNALATSGPAGQISVPNPGARAVSSSGTSTAVVKPKKAPLMQKTLALMKSRIFRR</sequence>
<comment type="caution">
    <text evidence="6">The sequence shown here is derived from an EMBL/GenBank/DDBJ whole genome shotgun (WGS) entry which is preliminary data.</text>
</comment>
<feature type="compositionally biased region" description="Basic residues" evidence="4">
    <location>
        <begin position="250"/>
        <end position="262"/>
    </location>
</feature>
<dbReference type="InterPro" id="IPR035441">
    <property type="entry name" value="TFIIS/LEDGF_dom_sf"/>
</dbReference>
<feature type="compositionally biased region" description="Basic and acidic residues" evidence="4">
    <location>
        <begin position="275"/>
        <end position="295"/>
    </location>
</feature>